<gene>
    <name evidence="8" type="ORF">K491DRAFT_750844</name>
</gene>
<feature type="transmembrane region" description="Helical" evidence="6">
    <location>
        <begin position="213"/>
        <end position="235"/>
    </location>
</feature>
<feature type="transmembrane region" description="Helical" evidence="6">
    <location>
        <begin position="328"/>
        <end position="348"/>
    </location>
</feature>
<dbReference type="InterPro" id="IPR036259">
    <property type="entry name" value="MFS_trans_sf"/>
</dbReference>
<evidence type="ECO:0000256" key="2">
    <source>
        <dbReference type="ARBA" id="ARBA00022448"/>
    </source>
</evidence>
<evidence type="ECO:0000313" key="9">
    <source>
        <dbReference type="Proteomes" id="UP000799324"/>
    </source>
</evidence>
<feature type="transmembrane region" description="Helical" evidence="6">
    <location>
        <begin position="450"/>
        <end position="471"/>
    </location>
</feature>
<sequence length="491" mass="54596">MATPAISGFLPERNSIEIDEKHVAVAESARSDDSRPDWTEEEEKKLVRKIDSIVMPLLMLAFFALQLDRGNIGNALTDFFFRDTGVKQDQFNVGQQLLSLGIVLLEVPSNYILYRIGPTKWISGQIIAWGLVATFQAFQHGVPAFMVTRLLLGLTESGFIPAGLYTITRWYKNEETSKRFAWYFIGNGLAQACSGLIAYGVLHMRGVAGKAGWQWLFILEGLFTLLVGVVFALLFPASPRNPVNLFGKRYFTERETYILVQRVVRDDHTKEKGRKNVTRAELKATFTNWKLIPHVIITLGSLAPASTMMSYAPTLIKSYGYGRLRSNAMVSIGAWISLIMTVTWGFLADKSGRRGPWVFGGILIWWTFAVCCRALIHNPNAGTRFAILTLAVSFNSMWHATNGSWMALNARSAGERSITLAIFIMSANTSGIIGSQLFQAKDGPLYPVGWTAIVALVSVGLVAAAVANVQYRVLNRKLRRKGGEEQPLWQT</sequence>
<evidence type="ECO:0000256" key="5">
    <source>
        <dbReference type="ARBA" id="ARBA00023136"/>
    </source>
</evidence>
<dbReference type="PROSITE" id="PS50850">
    <property type="entry name" value="MFS"/>
    <property type="match status" value="1"/>
</dbReference>
<evidence type="ECO:0000259" key="7">
    <source>
        <dbReference type="PROSITE" id="PS50850"/>
    </source>
</evidence>
<protein>
    <submittedName>
        <fullName evidence="8">Alternative sulfate transporter</fullName>
    </submittedName>
</protein>
<evidence type="ECO:0000256" key="4">
    <source>
        <dbReference type="ARBA" id="ARBA00022989"/>
    </source>
</evidence>
<dbReference type="EMBL" id="MU004296">
    <property type="protein sequence ID" value="KAF2661046.1"/>
    <property type="molecule type" value="Genomic_DNA"/>
</dbReference>
<dbReference type="Gene3D" id="1.20.1250.20">
    <property type="entry name" value="MFS general substrate transporter like domains"/>
    <property type="match status" value="2"/>
</dbReference>
<feature type="domain" description="Major facilitator superfamily (MFS) profile" evidence="7">
    <location>
        <begin position="54"/>
        <end position="478"/>
    </location>
</feature>
<organism evidence="8 9">
    <name type="scientific">Lophiostoma macrostomum CBS 122681</name>
    <dbReference type="NCBI Taxonomy" id="1314788"/>
    <lineage>
        <taxon>Eukaryota</taxon>
        <taxon>Fungi</taxon>
        <taxon>Dikarya</taxon>
        <taxon>Ascomycota</taxon>
        <taxon>Pezizomycotina</taxon>
        <taxon>Dothideomycetes</taxon>
        <taxon>Pleosporomycetidae</taxon>
        <taxon>Pleosporales</taxon>
        <taxon>Lophiostomataceae</taxon>
        <taxon>Lophiostoma</taxon>
    </lineage>
</organism>
<evidence type="ECO:0000256" key="6">
    <source>
        <dbReference type="SAM" id="Phobius"/>
    </source>
</evidence>
<keyword evidence="3 6" id="KW-0812">Transmembrane</keyword>
<keyword evidence="5 6" id="KW-0472">Membrane</keyword>
<feature type="transmembrane region" description="Helical" evidence="6">
    <location>
        <begin position="180"/>
        <end position="201"/>
    </location>
</feature>
<feature type="transmembrane region" description="Helical" evidence="6">
    <location>
        <begin position="382"/>
        <end position="398"/>
    </location>
</feature>
<dbReference type="OrthoDB" id="2985014at2759"/>
<dbReference type="Proteomes" id="UP000799324">
    <property type="component" value="Unassembled WGS sequence"/>
</dbReference>
<dbReference type="AlphaFoldDB" id="A0A6A6TNJ3"/>
<keyword evidence="4 6" id="KW-1133">Transmembrane helix</keyword>
<dbReference type="GO" id="GO:0016020">
    <property type="term" value="C:membrane"/>
    <property type="evidence" value="ECO:0007669"/>
    <property type="project" value="UniProtKB-SubCell"/>
</dbReference>
<feature type="transmembrane region" description="Helical" evidence="6">
    <location>
        <begin position="150"/>
        <end position="168"/>
    </location>
</feature>
<keyword evidence="9" id="KW-1185">Reference proteome</keyword>
<dbReference type="PANTHER" id="PTHR43791:SF32">
    <property type="entry name" value="MAJOR FACILITATOR SUPERFAMILY (MFS) PROFILE DOMAIN-CONTAINING PROTEIN"/>
    <property type="match status" value="1"/>
</dbReference>
<dbReference type="Pfam" id="PF07690">
    <property type="entry name" value="MFS_1"/>
    <property type="match status" value="1"/>
</dbReference>
<dbReference type="PANTHER" id="PTHR43791">
    <property type="entry name" value="PERMEASE-RELATED"/>
    <property type="match status" value="1"/>
</dbReference>
<proteinExistence type="predicted"/>
<evidence type="ECO:0000313" key="8">
    <source>
        <dbReference type="EMBL" id="KAF2661046.1"/>
    </source>
</evidence>
<dbReference type="SUPFAM" id="SSF103473">
    <property type="entry name" value="MFS general substrate transporter"/>
    <property type="match status" value="1"/>
</dbReference>
<dbReference type="InterPro" id="IPR020846">
    <property type="entry name" value="MFS_dom"/>
</dbReference>
<name>A0A6A6TNJ3_9PLEO</name>
<reference evidence="8" key="1">
    <citation type="journal article" date="2020" name="Stud. Mycol.">
        <title>101 Dothideomycetes genomes: a test case for predicting lifestyles and emergence of pathogens.</title>
        <authorList>
            <person name="Haridas S."/>
            <person name="Albert R."/>
            <person name="Binder M."/>
            <person name="Bloem J."/>
            <person name="Labutti K."/>
            <person name="Salamov A."/>
            <person name="Andreopoulos B."/>
            <person name="Baker S."/>
            <person name="Barry K."/>
            <person name="Bills G."/>
            <person name="Bluhm B."/>
            <person name="Cannon C."/>
            <person name="Castanera R."/>
            <person name="Culley D."/>
            <person name="Daum C."/>
            <person name="Ezra D."/>
            <person name="Gonzalez J."/>
            <person name="Henrissat B."/>
            <person name="Kuo A."/>
            <person name="Liang C."/>
            <person name="Lipzen A."/>
            <person name="Lutzoni F."/>
            <person name="Magnuson J."/>
            <person name="Mondo S."/>
            <person name="Nolan M."/>
            <person name="Ohm R."/>
            <person name="Pangilinan J."/>
            <person name="Park H.-J."/>
            <person name="Ramirez L."/>
            <person name="Alfaro M."/>
            <person name="Sun H."/>
            <person name="Tritt A."/>
            <person name="Yoshinaga Y."/>
            <person name="Zwiers L.-H."/>
            <person name="Turgeon B."/>
            <person name="Goodwin S."/>
            <person name="Spatafora J."/>
            <person name="Crous P."/>
            <person name="Grigoriev I."/>
        </authorList>
    </citation>
    <scope>NUCLEOTIDE SEQUENCE</scope>
    <source>
        <strain evidence="8">CBS 122681</strain>
    </source>
</reference>
<feature type="transmembrane region" description="Helical" evidence="6">
    <location>
        <begin position="291"/>
        <end position="316"/>
    </location>
</feature>
<feature type="transmembrane region" description="Helical" evidence="6">
    <location>
        <begin position="355"/>
        <end position="376"/>
    </location>
</feature>
<feature type="transmembrane region" description="Helical" evidence="6">
    <location>
        <begin position="418"/>
        <end position="438"/>
    </location>
</feature>
<evidence type="ECO:0000256" key="3">
    <source>
        <dbReference type="ARBA" id="ARBA00022692"/>
    </source>
</evidence>
<comment type="subcellular location">
    <subcellularLocation>
        <location evidence="1">Membrane</location>
        <topology evidence="1">Multi-pass membrane protein</topology>
    </subcellularLocation>
</comment>
<dbReference type="InterPro" id="IPR011701">
    <property type="entry name" value="MFS"/>
</dbReference>
<accession>A0A6A6TNJ3</accession>
<dbReference type="GO" id="GO:0022857">
    <property type="term" value="F:transmembrane transporter activity"/>
    <property type="evidence" value="ECO:0007669"/>
    <property type="project" value="InterPro"/>
</dbReference>
<evidence type="ECO:0000256" key="1">
    <source>
        <dbReference type="ARBA" id="ARBA00004141"/>
    </source>
</evidence>
<keyword evidence="2" id="KW-0813">Transport</keyword>